<keyword evidence="1" id="KW-1133">Transmembrane helix</keyword>
<dbReference type="KEGG" id="eaz:JHT90_08970"/>
<evidence type="ECO:0000259" key="2">
    <source>
        <dbReference type="Pfam" id="PF12158"/>
    </source>
</evidence>
<name>A0A974RX79_9GAMM</name>
<evidence type="ECO:0000256" key="1">
    <source>
        <dbReference type="SAM" id="Phobius"/>
    </source>
</evidence>
<proteinExistence type="predicted"/>
<dbReference type="EMBL" id="CP067393">
    <property type="protein sequence ID" value="QQP84544.1"/>
    <property type="molecule type" value="Genomic_DNA"/>
</dbReference>
<dbReference type="Pfam" id="PF12158">
    <property type="entry name" value="DUF3592"/>
    <property type="match status" value="1"/>
</dbReference>
<evidence type="ECO:0000313" key="4">
    <source>
        <dbReference type="Proteomes" id="UP000595278"/>
    </source>
</evidence>
<protein>
    <submittedName>
        <fullName evidence="3">DUF3592 domain-containing protein</fullName>
    </submittedName>
</protein>
<reference evidence="3 4" key="1">
    <citation type="submission" date="2021-01" db="EMBL/GenBank/DDBJ databases">
        <title>Entomomonas sp. F2A isolated from a house cricket (Acheta domesticus).</title>
        <authorList>
            <person name="Spergser J."/>
            <person name="Busse H.-J."/>
        </authorList>
    </citation>
    <scope>NUCLEOTIDE SEQUENCE [LARGE SCALE GENOMIC DNA]</scope>
    <source>
        <strain evidence="3 4">F2A</strain>
    </source>
</reference>
<sequence>MALVGIALVIIGYYYYNDQKTMGATGISTIGKVVEKEGNLLSNKYILTISFTDKRGNTYSFKTSRNSQYSKYKKGDTLRVLYKENEPSSAVIDNPVVSAYPILGFIVVGMGLIVFAICGDMNSSSRKRDFY</sequence>
<dbReference type="RefSeq" id="WP_201090441.1">
    <property type="nucleotide sequence ID" value="NZ_CP067393.1"/>
</dbReference>
<dbReference type="Proteomes" id="UP000595278">
    <property type="component" value="Chromosome"/>
</dbReference>
<accession>A0A974RX79</accession>
<dbReference type="AlphaFoldDB" id="A0A974RX79"/>
<keyword evidence="4" id="KW-1185">Reference proteome</keyword>
<dbReference type="InterPro" id="IPR021994">
    <property type="entry name" value="DUF3592"/>
</dbReference>
<keyword evidence="1" id="KW-0812">Transmembrane</keyword>
<keyword evidence="1" id="KW-0472">Membrane</keyword>
<evidence type="ECO:0000313" key="3">
    <source>
        <dbReference type="EMBL" id="QQP84544.1"/>
    </source>
</evidence>
<gene>
    <name evidence="3" type="ORF">JHT90_08970</name>
</gene>
<feature type="transmembrane region" description="Helical" evidence="1">
    <location>
        <begin position="97"/>
        <end position="118"/>
    </location>
</feature>
<organism evidence="3 4">
    <name type="scientific">Entomomonas asaccharolytica</name>
    <dbReference type="NCBI Taxonomy" id="2785331"/>
    <lineage>
        <taxon>Bacteria</taxon>
        <taxon>Pseudomonadati</taxon>
        <taxon>Pseudomonadota</taxon>
        <taxon>Gammaproteobacteria</taxon>
        <taxon>Pseudomonadales</taxon>
        <taxon>Pseudomonadaceae</taxon>
        <taxon>Entomomonas</taxon>
    </lineage>
</organism>
<feature type="domain" description="DUF3592" evidence="2">
    <location>
        <begin position="44"/>
        <end position="95"/>
    </location>
</feature>